<keyword evidence="1" id="KW-0812">Transmembrane</keyword>
<evidence type="ECO:0000313" key="3">
    <source>
        <dbReference type="Proteomes" id="UP000824782"/>
    </source>
</evidence>
<keyword evidence="3" id="KW-1185">Reference proteome</keyword>
<keyword evidence="1" id="KW-1133">Transmembrane helix</keyword>
<keyword evidence="1" id="KW-0472">Membrane</keyword>
<feature type="transmembrane region" description="Helical" evidence="1">
    <location>
        <begin position="22"/>
        <end position="39"/>
    </location>
</feature>
<dbReference type="Proteomes" id="UP000824782">
    <property type="component" value="Unassembled WGS sequence"/>
</dbReference>
<gene>
    <name evidence="2" type="ORF">GDO81_015097</name>
</gene>
<evidence type="ECO:0000256" key="1">
    <source>
        <dbReference type="SAM" id="Phobius"/>
    </source>
</evidence>
<proteinExistence type="predicted"/>
<protein>
    <submittedName>
        <fullName evidence="2">Uncharacterized protein</fullName>
    </submittedName>
</protein>
<dbReference type="EMBL" id="WNYA01000007">
    <property type="protein sequence ID" value="KAG8560714.1"/>
    <property type="molecule type" value="Genomic_DNA"/>
</dbReference>
<evidence type="ECO:0000313" key="2">
    <source>
        <dbReference type="EMBL" id="KAG8560714.1"/>
    </source>
</evidence>
<dbReference type="AlphaFoldDB" id="A0AAV7AL24"/>
<accession>A0AAV7AL24</accession>
<comment type="caution">
    <text evidence="2">The sequence shown here is derived from an EMBL/GenBank/DDBJ whole genome shotgun (WGS) entry which is preliminary data.</text>
</comment>
<name>A0AAV7AL24_ENGPU</name>
<sequence>MHHHQTAHYLCVKWVFPVYGSFTFYLQEITVYFAFLLAFPANGASVMKRVWVDILTVHPYYNKKYHFYGKARVIEKKRRSLKFRDQQAPQ</sequence>
<reference evidence="2" key="1">
    <citation type="thesis" date="2020" institute="ProQuest LLC" country="789 East Eisenhower Parkway, Ann Arbor, MI, USA">
        <title>Comparative Genomics and Chromosome Evolution.</title>
        <authorList>
            <person name="Mudd A.B."/>
        </authorList>
    </citation>
    <scope>NUCLEOTIDE SEQUENCE</scope>
    <source>
        <strain evidence="2">237g6f4</strain>
        <tissue evidence="2">Blood</tissue>
    </source>
</reference>
<organism evidence="2 3">
    <name type="scientific">Engystomops pustulosus</name>
    <name type="common">Tungara frog</name>
    <name type="synonym">Physalaemus pustulosus</name>
    <dbReference type="NCBI Taxonomy" id="76066"/>
    <lineage>
        <taxon>Eukaryota</taxon>
        <taxon>Metazoa</taxon>
        <taxon>Chordata</taxon>
        <taxon>Craniata</taxon>
        <taxon>Vertebrata</taxon>
        <taxon>Euteleostomi</taxon>
        <taxon>Amphibia</taxon>
        <taxon>Batrachia</taxon>
        <taxon>Anura</taxon>
        <taxon>Neobatrachia</taxon>
        <taxon>Hyloidea</taxon>
        <taxon>Leptodactylidae</taxon>
        <taxon>Leiuperinae</taxon>
        <taxon>Engystomops</taxon>
    </lineage>
</organism>